<evidence type="ECO:0008006" key="4">
    <source>
        <dbReference type="Google" id="ProtNLM"/>
    </source>
</evidence>
<name>A0AAJ6B2B2_9MICO</name>
<gene>
    <name evidence="2" type="ORF">P0Y48_11115</name>
</gene>
<dbReference type="SUPFAM" id="SSF48208">
    <property type="entry name" value="Six-hairpin glycosidases"/>
    <property type="match status" value="1"/>
</dbReference>
<dbReference type="Proteomes" id="UP001213972">
    <property type="component" value="Chromosome"/>
</dbReference>
<evidence type="ECO:0000313" key="3">
    <source>
        <dbReference type="Proteomes" id="UP001213972"/>
    </source>
</evidence>
<dbReference type="AlphaFoldDB" id="A0AAJ6B2B2"/>
<organism evidence="2 3">
    <name type="scientific">Candidatus Microbacterium phytovorans</name>
    <dbReference type="NCBI Taxonomy" id="3121374"/>
    <lineage>
        <taxon>Bacteria</taxon>
        <taxon>Bacillati</taxon>
        <taxon>Actinomycetota</taxon>
        <taxon>Actinomycetes</taxon>
        <taxon>Micrococcales</taxon>
        <taxon>Microbacteriaceae</taxon>
        <taxon>Microbacterium</taxon>
    </lineage>
</organism>
<protein>
    <recommendedName>
        <fullName evidence="4">Alpha-L-rhamnosidase six-hairpin glycosidase domain-containing protein</fullName>
    </recommendedName>
</protein>
<reference evidence="2" key="1">
    <citation type="submission" date="2023-03" db="EMBL/GenBank/DDBJ databases">
        <title>Andean soil-derived lignocellulolytic bacterial consortium as a source of novel taxa and putative plastic-active enzymes.</title>
        <authorList>
            <person name="Diaz-Garcia L."/>
            <person name="Chuvochina M."/>
            <person name="Feuerriegel G."/>
            <person name="Bunk B."/>
            <person name="Sproer C."/>
            <person name="Streit W.R."/>
            <person name="Rodriguez L.M."/>
            <person name="Overmann J."/>
            <person name="Jimenez D.J."/>
        </authorList>
    </citation>
    <scope>NUCLEOTIDE SEQUENCE</scope>
    <source>
        <strain evidence="2">MAG 4610</strain>
    </source>
</reference>
<accession>A0AAJ6B2B2</accession>
<dbReference type="InterPro" id="IPR008928">
    <property type="entry name" value="6-hairpin_glycosidase_sf"/>
</dbReference>
<dbReference type="EMBL" id="CP119321">
    <property type="protein sequence ID" value="WEK13008.1"/>
    <property type="molecule type" value="Genomic_DNA"/>
</dbReference>
<evidence type="ECO:0000256" key="1">
    <source>
        <dbReference type="SAM" id="MobiDB-lite"/>
    </source>
</evidence>
<dbReference type="GO" id="GO:0005975">
    <property type="term" value="P:carbohydrate metabolic process"/>
    <property type="evidence" value="ECO:0007669"/>
    <property type="project" value="InterPro"/>
</dbReference>
<dbReference type="Gene3D" id="1.50.10.10">
    <property type="match status" value="1"/>
</dbReference>
<proteinExistence type="predicted"/>
<feature type="region of interest" description="Disordered" evidence="1">
    <location>
        <begin position="811"/>
        <end position="830"/>
    </location>
</feature>
<dbReference type="InterPro" id="IPR012341">
    <property type="entry name" value="6hp_glycosidase-like_sf"/>
</dbReference>
<evidence type="ECO:0000313" key="2">
    <source>
        <dbReference type="EMBL" id="WEK13008.1"/>
    </source>
</evidence>
<sequence>MTDTTTDLLAITERTPPLGGMGFRNAAGVTVATWADGDERDDIVGRRIVHARTLRLGAPTALRTLLVRPGRGYHKCGSEDQWDWVSAFRLRVHDGAGWHTVLDVTDLPLPSGPDAAPVEYDLGGIVTASAVIEIRRSGLDGPWTPWNLADDAFELRGDPPPAPLQGETRLRVGAIDLSGIPEGVSAVADRGTVRFATAFYAVGFSLGRAGFSFLALDDEGTCRVDRDLLLHRPGVDLQGPMLHPVGGPSLISPALRCRVEGAVAVSGNVVSYDIAIPDAGQRLHLVWTMRHDRIELSATREGDDDVEAWESSAWQTAFDPGVAATATLGTLRRDGRTGLLDLPLLLHAPGHGSLSVTSDSDEATWRSDADRARGWLLGELRLGEEPTERGTTVLRSGIHRARLTWRPVDGGVDAREGTPAGVARALRRTAITGLSYRADTGTFSNNSVSIHCPMSMDTWSALAVRRGTVAGIDTRAMLRDSLERWLDGGPGYASGTMRDGGRLRPAEDEYLISGVGTLLGLAEYLEAVPDAAWLARYRPRIAAVLARLAARDLDGDGLIESPHRRGVSGEHDWSTNWYDVVSFGWKDAYVNALLFRALRLLAKVLPAQGAGDLAAGLSPWADRIADAFVPTFLHPDSGWIAGWRSADDRLHDHAYLAVNAIVVNSGVLPPERERPIIAALWREYLRVGAPDPHWGLPNNLWPIPDADLTAPMQGFPHGFYLNGALSHSQSRHFVAALYRVGMTAEADDLLEALCTTLADGSAFGGSQTGVDWRYWDGAPCGYEGQLTEQFGIMAVALECFGLLTVGDDPRDASLHPETAASAAERNPDHA</sequence>